<dbReference type="SMART" id="SM00363">
    <property type="entry name" value="S4"/>
    <property type="match status" value="1"/>
</dbReference>
<comment type="caution">
    <text evidence="7">The sequence shown here is derived from an EMBL/GenBank/DDBJ whole genome shotgun (WGS) entry which is preliminary data.</text>
</comment>
<dbReference type="PROSITE" id="PS50889">
    <property type="entry name" value="S4"/>
    <property type="match status" value="1"/>
</dbReference>
<dbReference type="CDD" id="cd02869">
    <property type="entry name" value="PseudoU_synth_RluA_like"/>
    <property type="match status" value="1"/>
</dbReference>
<evidence type="ECO:0000256" key="3">
    <source>
        <dbReference type="ARBA" id="ARBA00023235"/>
    </source>
</evidence>
<dbReference type="InterPro" id="IPR020103">
    <property type="entry name" value="PsdUridine_synth_cat_dom_sf"/>
</dbReference>
<keyword evidence="3 5" id="KW-0413">Isomerase</keyword>
<evidence type="ECO:0000256" key="1">
    <source>
        <dbReference type="ARBA" id="ARBA00000073"/>
    </source>
</evidence>
<organism evidence="7 8">
    <name type="scientific">Carnobacterium inhibens</name>
    <dbReference type="NCBI Taxonomy" id="147709"/>
    <lineage>
        <taxon>Bacteria</taxon>
        <taxon>Bacillati</taxon>
        <taxon>Bacillota</taxon>
        <taxon>Bacilli</taxon>
        <taxon>Lactobacillales</taxon>
        <taxon>Carnobacteriaceae</taxon>
        <taxon>Carnobacterium</taxon>
    </lineage>
</organism>
<dbReference type="SUPFAM" id="SSF55120">
    <property type="entry name" value="Pseudouridine synthase"/>
    <property type="match status" value="1"/>
</dbReference>
<dbReference type="Pfam" id="PF00849">
    <property type="entry name" value="PseudoU_synth_2"/>
    <property type="match status" value="1"/>
</dbReference>
<dbReference type="Gene3D" id="3.30.2350.10">
    <property type="entry name" value="Pseudouridine synthase"/>
    <property type="match status" value="1"/>
</dbReference>
<dbReference type="Proteomes" id="UP000638836">
    <property type="component" value="Unassembled WGS sequence"/>
</dbReference>
<comment type="catalytic activity">
    <reaction evidence="1 5">
        <text>a uridine in RNA = a pseudouridine in RNA</text>
        <dbReference type="Rhea" id="RHEA:48348"/>
        <dbReference type="Rhea" id="RHEA-COMP:12068"/>
        <dbReference type="Rhea" id="RHEA-COMP:12069"/>
        <dbReference type="ChEBI" id="CHEBI:65314"/>
        <dbReference type="ChEBI" id="CHEBI:65315"/>
    </reaction>
</comment>
<dbReference type="PANTHER" id="PTHR21600">
    <property type="entry name" value="MITOCHONDRIAL RNA PSEUDOURIDINE SYNTHASE"/>
    <property type="match status" value="1"/>
</dbReference>
<evidence type="ECO:0000313" key="8">
    <source>
        <dbReference type="Proteomes" id="UP000638836"/>
    </source>
</evidence>
<dbReference type="InterPro" id="IPR006145">
    <property type="entry name" value="PsdUridine_synth_RsuA/RluA"/>
</dbReference>
<dbReference type="SUPFAM" id="SSF55174">
    <property type="entry name" value="Alpha-L RNA-binding motif"/>
    <property type="match status" value="1"/>
</dbReference>
<dbReference type="PANTHER" id="PTHR21600:SF44">
    <property type="entry name" value="RIBOSOMAL LARGE SUBUNIT PSEUDOURIDINE SYNTHASE D"/>
    <property type="match status" value="1"/>
</dbReference>
<evidence type="ECO:0000313" key="7">
    <source>
        <dbReference type="EMBL" id="MBC9824893.1"/>
    </source>
</evidence>
<dbReference type="Pfam" id="PF01479">
    <property type="entry name" value="S4"/>
    <property type="match status" value="1"/>
</dbReference>
<evidence type="ECO:0000256" key="2">
    <source>
        <dbReference type="ARBA" id="ARBA00010876"/>
    </source>
</evidence>
<dbReference type="EC" id="5.4.99.-" evidence="5"/>
<comment type="function">
    <text evidence="5">Responsible for synthesis of pseudouridine from uracil.</text>
</comment>
<dbReference type="InterPro" id="IPR006225">
    <property type="entry name" value="PsdUridine_synth_RluC/D"/>
</dbReference>
<name>A0ABR7TAC4_9LACT</name>
<feature type="domain" description="RNA-binding S4" evidence="6">
    <location>
        <begin position="14"/>
        <end position="78"/>
    </location>
</feature>
<dbReference type="RefSeq" id="WP_187948603.1">
    <property type="nucleotide sequence ID" value="NZ_WNJQ01000002.1"/>
</dbReference>
<dbReference type="CDD" id="cd00165">
    <property type="entry name" value="S4"/>
    <property type="match status" value="1"/>
</dbReference>
<evidence type="ECO:0000256" key="5">
    <source>
        <dbReference type="RuleBase" id="RU362028"/>
    </source>
</evidence>
<dbReference type="EMBL" id="WNJQ01000002">
    <property type="protein sequence ID" value="MBC9824893.1"/>
    <property type="molecule type" value="Genomic_DNA"/>
</dbReference>
<dbReference type="NCBIfam" id="TIGR00005">
    <property type="entry name" value="rluA_subfam"/>
    <property type="match status" value="1"/>
</dbReference>
<dbReference type="InterPro" id="IPR036986">
    <property type="entry name" value="S4_RNA-bd_sf"/>
</dbReference>
<dbReference type="InterPro" id="IPR006224">
    <property type="entry name" value="PsdUridine_synth_RluA-like_CS"/>
</dbReference>
<protein>
    <recommendedName>
        <fullName evidence="5">Pseudouridine synthase</fullName>
        <ecNumber evidence="5">5.4.99.-</ecNumber>
    </recommendedName>
</protein>
<evidence type="ECO:0000256" key="4">
    <source>
        <dbReference type="PROSITE-ProRule" id="PRU00182"/>
    </source>
</evidence>
<dbReference type="PROSITE" id="PS01129">
    <property type="entry name" value="PSI_RLU"/>
    <property type="match status" value="1"/>
</dbReference>
<proteinExistence type="inferred from homology"/>
<accession>A0ABR7TAC4</accession>
<dbReference type="InterPro" id="IPR050188">
    <property type="entry name" value="RluA_PseudoU_synthase"/>
</dbReference>
<evidence type="ECO:0000259" key="6">
    <source>
        <dbReference type="SMART" id="SM00363"/>
    </source>
</evidence>
<gene>
    <name evidence="7" type="ORF">GLO26_03490</name>
</gene>
<reference evidence="7 8" key="1">
    <citation type="journal article" date="2020" name="Microorganisms">
        <title>New Insight into Antimicrobial Compounds from Food and Marine-Sourced Carnobacterium Species through Phenotype and Genome Analyses.</title>
        <authorList>
            <person name="Begrem S."/>
            <person name="Ivaniuk F."/>
            <person name="Gigout-Chevalier F."/>
            <person name="Kolypczuk L."/>
            <person name="Bonnetot S."/>
            <person name="Leroi F."/>
            <person name="Grovel O."/>
            <person name="Delbarre-Ladrat C."/>
            <person name="Passerini D."/>
        </authorList>
    </citation>
    <scope>NUCLEOTIDE SEQUENCE [LARGE SCALE GENOMIC DNA]</scope>
    <source>
        <strain evidence="7 8">MIP2551</strain>
    </source>
</reference>
<keyword evidence="8" id="KW-1185">Reference proteome</keyword>
<comment type="similarity">
    <text evidence="2 5">Belongs to the pseudouridine synthase RluA family.</text>
</comment>
<dbReference type="InterPro" id="IPR002942">
    <property type="entry name" value="S4_RNA-bd"/>
</dbReference>
<keyword evidence="4" id="KW-0694">RNA-binding</keyword>
<dbReference type="Gene3D" id="3.10.290.10">
    <property type="entry name" value="RNA-binding S4 domain"/>
    <property type="match status" value="1"/>
</dbReference>
<sequence>MVQEHNFTIKEKTGRLDKVLSELMPSFTRSHIQQWIKEGHVTVNGETLKANYKVQTEDHIHIIEPELVSLEVLAEDIPIEIVYQDEDVVVVNKPQGMVVHPSAGHQTGTLVNALMYHINDLSGINGTIRPGIVHRIDKDTSGLLMVAKNDAAHEKLAAQLKDKTSLREYVALVHGVIPHEKGTIDAPLGRSKQDRKKQDIIDDGRAAVTHFRVLERFKDFTLVSLKLETGRTHQIRVHMKYIGYPLAGDPVYGPRKTLEGKGQFLHAKTLGFKHPTTEEFLTFEAPLPKLFEDTLTKLRQD</sequence>